<dbReference type="InterPro" id="IPR016181">
    <property type="entry name" value="Acyl_CoA_acyltransferase"/>
</dbReference>
<dbReference type="GO" id="GO:0016740">
    <property type="term" value="F:transferase activity"/>
    <property type="evidence" value="ECO:0007669"/>
    <property type="project" value="UniProtKB-KW"/>
</dbReference>
<feature type="domain" description="BioF2-like acetyltransferase" evidence="2">
    <location>
        <begin position="186"/>
        <end position="335"/>
    </location>
</feature>
<protein>
    <submittedName>
        <fullName evidence="3">Acetyltransferase involved in cellulose biosynthesis, CelD/BcsL family</fullName>
    </submittedName>
</protein>
<reference evidence="4" key="1">
    <citation type="submission" date="2016-10" db="EMBL/GenBank/DDBJ databases">
        <authorList>
            <person name="Varghese N."/>
            <person name="Submissions S."/>
        </authorList>
    </citation>
    <scope>NUCLEOTIDE SEQUENCE [LARGE SCALE GENOMIC DNA]</scope>
    <source>
        <strain evidence="4">ES.061</strain>
    </source>
</reference>
<proteinExistence type="predicted"/>
<evidence type="ECO:0000256" key="1">
    <source>
        <dbReference type="SAM" id="MobiDB-lite"/>
    </source>
</evidence>
<sequence>MTFAKQPERVSATGSNAEEGLGVEVRDADAATLQRYREDCGDARFMPAQSPDWVAAWARHALHPPIIARLCDGDGHLMSLALEVARQGRFGVARFIGDRHANGNFPALSRRVRDGLPGSHLQMLIDGIRHARPDIDLLVLERQVRNCGDQTNPLSGWPHGDSPNVSLAVDLEGGFDAVLERSSGKRKRKQHRSQARKLEAAGGYERRLAGSRAEAEAMLDAFFEMKAHRFALMGVQDVFAPDRVKASFRTLFGDAAEMQNPGFVLHGLEVAGRLRAVTGSSRVGERLICEFSSFADDELSEASPGRFLFYENIESACSQGLKVYDFSVGDEYYKRLWCDLETIQFDTFVPLTAKGRALALTRGGIARAKHLINNNPRLWAIAKAVRRRLALLRG</sequence>
<dbReference type="RefSeq" id="WP_007007929.1">
    <property type="nucleotide sequence ID" value="NZ_FNSL01000001.1"/>
</dbReference>
<dbReference type="Proteomes" id="UP000199064">
    <property type="component" value="Unassembled WGS sequence"/>
</dbReference>
<keyword evidence="3" id="KW-0808">Transferase</keyword>
<accession>A0A1H4IJX5</accession>
<dbReference type="EMBL" id="FNSL01000001">
    <property type="protein sequence ID" value="SEB34391.1"/>
    <property type="molecule type" value="Genomic_DNA"/>
</dbReference>
<evidence type="ECO:0000313" key="3">
    <source>
        <dbReference type="EMBL" id="SEB34391.1"/>
    </source>
</evidence>
<evidence type="ECO:0000313" key="4">
    <source>
        <dbReference type="Proteomes" id="UP000199064"/>
    </source>
</evidence>
<keyword evidence="4" id="KW-1185">Reference proteome</keyword>
<feature type="region of interest" description="Disordered" evidence="1">
    <location>
        <begin position="1"/>
        <end position="21"/>
    </location>
</feature>
<organism evidence="3 4">
    <name type="scientific">Nitratireductor aquibiodomus</name>
    <dbReference type="NCBI Taxonomy" id="204799"/>
    <lineage>
        <taxon>Bacteria</taxon>
        <taxon>Pseudomonadati</taxon>
        <taxon>Pseudomonadota</taxon>
        <taxon>Alphaproteobacteria</taxon>
        <taxon>Hyphomicrobiales</taxon>
        <taxon>Phyllobacteriaceae</taxon>
        <taxon>Nitratireductor</taxon>
    </lineage>
</organism>
<dbReference type="Gene3D" id="3.40.630.30">
    <property type="match status" value="1"/>
</dbReference>
<evidence type="ECO:0000259" key="2">
    <source>
        <dbReference type="Pfam" id="PF13480"/>
    </source>
</evidence>
<dbReference type="Pfam" id="PF13480">
    <property type="entry name" value="Acetyltransf_6"/>
    <property type="match status" value="1"/>
</dbReference>
<gene>
    <name evidence="3" type="ORF">SAMN05216452_0049</name>
</gene>
<name>A0A1H4IJX5_9HYPH</name>
<dbReference type="SUPFAM" id="SSF55729">
    <property type="entry name" value="Acyl-CoA N-acyltransferases (Nat)"/>
    <property type="match status" value="1"/>
</dbReference>
<dbReference type="AlphaFoldDB" id="A0A1H4IJX5"/>
<dbReference type="InterPro" id="IPR038740">
    <property type="entry name" value="BioF2-like_GNAT_dom"/>
</dbReference>